<keyword evidence="2 5" id="KW-0812">Transmembrane</keyword>
<evidence type="ECO:0000313" key="7">
    <source>
        <dbReference type="EMBL" id="HCT55733.1"/>
    </source>
</evidence>
<comment type="subcellular location">
    <subcellularLocation>
        <location evidence="1">Membrane</location>
        <topology evidence="1">Multi-pass membrane protein</topology>
    </subcellularLocation>
</comment>
<dbReference type="Gene3D" id="1.20.1530.20">
    <property type="match status" value="1"/>
</dbReference>
<keyword evidence="4 5" id="KW-0472">Membrane</keyword>
<protein>
    <recommendedName>
        <fullName evidence="6">Cation/H+ exchanger transmembrane domain-containing protein</fullName>
    </recommendedName>
</protein>
<feature type="transmembrane region" description="Helical" evidence="5">
    <location>
        <begin position="366"/>
        <end position="387"/>
    </location>
</feature>
<dbReference type="GO" id="GO:0016020">
    <property type="term" value="C:membrane"/>
    <property type="evidence" value="ECO:0007669"/>
    <property type="project" value="UniProtKB-SubCell"/>
</dbReference>
<reference evidence="7 8" key="1">
    <citation type="journal article" date="2018" name="Nat. Biotechnol.">
        <title>A standardized bacterial taxonomy based on genome phylogeny substantially revises the tree of life.</title>
        <authorList>
            <person name="Parks D.H."/>
            <person name="Chuvochina M."/>
            <person name="Waite D.W."/>
            <person name="Rinke C."/>
            <person name="Skarshewski A."/>
            <person name="Chaumeil P.A."/>
            <person name="Hugenholtz P."/>
        </authorList>
    </citation>
    <scope>NUCLEOTIDE SEQUENCE [LARGE SCALE GENOMIC DNA]</scope>
    <source>
        <strain evidence="7">UBA8844</strain>
    </source>
</reference>
<dbReference type="InterPro" id="IPR038770">
    <property type="entry name" value="Na+/solute_symporter_sf"/>
</dbReference>
<dbReference type="Pfam" id="PF00999">
    <property type="entry name" value="Na_H_Exchanger"/>
    <property type="match status" value="1"/>
</dbReference>
<dbReference type="PANTHER" id="PTHR43021">
    <property type="entry name" value="NA(+)/H(+) ANTIPORTER-RELATED"/>
    <property type="match status" value="1"/>
</dbReference>
<comment type="caution">
    <text evidence="7">The sequence shown here is derived from an EMBL/GenBank/DDBJ whole genome shotgun (WGS) entry which is preliminary data.</text>
</comment>
<evidence type="ECO:0000256" key="3">
    <source>
        <dbReference type="ARBA" id="ARBA00022989"/>
    </source>
</evidence>
<keyword evidence="3 5" id="KW-1133">Transmembrane helix</keyword>
<evidence type="ECO:0000313" key="8">
    <source>
        <dbReference type="Proteomes" id="UP000264071"/>
    </source>
</evidence>
<feature type="transmembrane region" description="Helical" evidence="5">
    <location>
        <begin position="55"/>
        <end position="72"/>
    </location>
</feature>
<feature type="transmembrane region" description="Helical" evidence="5">
    <location>
        <begin position="184"/>
        <end position="205"/>
    </location>
</feature>
<evidence type="ECO:0000256" key="2">
    <source>
        <dbReference type="ARBA" id="ARBA00022692"/>
    </source>
</evidence>
<feature type="transmembrane region" description="Helical" evidence="5">
    <location>
        <begin position="84"/>
        <end position="100"/>
    </location>
</feature>
<evidence type="ECO:0000256" key="4">
    <source>
        <dbReference type="ARBA" id="ARBA00023136"/>
    </source>
</evidence>
<dbReference type="GO" id="GO:1902600">
    <property type="term" value="P:proton transmembrane transport"/>
    <property type="evidence" value="ECO:0007669"/>
    <property type="project" value="InterPro"/>
</dbReference>
<dbReference type="InterPro" id="IPR006153">
    <property type="entry name" value="Cation/H_exchanger_TM"/>
</dbReference>
<accession>A0A3D4V3Q0</accession>
<dbReference type="AlphaFoldDB" id="A0A3D4V3Q0"/>
<feature type="domain" description="Cation/H+ exchanger transmembrane" evidence="6">
    <location>
        <begin position="42"/>
        <end position="385"/>
    </location>
</feature>
<dbReference type="PANTHER" id="PTHR43021:SF2">
    <property type="entry name" value="CATION_H+ EXCHANGER DOMAIN-CONTAINING PROTEIN"/>
    <property type="match status" value="1"/>
</dbReference>
<feature type="transmembrane region" description="Helical" evidence="5">
    <location>
        <begin position="326"/>
        <end position="346"/>
    </location>
</feature>
<feature type="transmembrane region" description="Helical" evidence="5">
    <location>
        <begin position="254"/>
        <end position="272"/>
    </location>
</feature>
<feature type="transmembrane region" description="Helical" evidence="5">
    <location>
        <begin position="112"/>
        <end position="134"/>
    </location>
</feature>
<feature type="transmembrane region" description="Helical" evidence="5">
    <location>
        <begin position="225"/>
        <end position="247"/>
    </location>
</feature>
<proteinExistence type="predicted"/>
<dbReference type="GO" id="GO:0015297">
    <property type="term" value="F:antiporter activity"/>
    <property type="evidence" value="ECO:0007669"/>
    <property type="project" value="InterPro"/>
</dbReference>
<name>A0A3D4V3Q0_9BACT</name>
<evidence type="ECO:0000259" key="6">
    <source>
        <dbReference type="Pfam" id="PF00999"/>
    </source>
</evidence>
<dbReference type="Proteomes" id="UP000264071">
    <property type="component" value="Unassembled WGS sequence"/>
</dbReference>
<dbReference type="EMBL" id="DPIY01000001">
    <property type="protein sequence ID" value="HCT55733.1"/>
    <property type="molecule type" value="Genomic_DNA"/>
</dbReference>
<evidence type="ECO:0000256" key="5">
    <source>
        <dbReference type="SAM" id="Phobius"/>
    </source>
</evidence>
<feature type="transmembrane region" description="Helical" evidence="5">
    <location>
        <begin position="149"/>
        <end position="172"/>
    </location>
</feature>
<gene>
    <name evidence="7" type="ORF">DGD08_00830</name>
</gene>
<sequence>MRRIVILLILYAVMGGIFVLGGADAGAPTLMLFGFLILGAYSVGELVKPFGIPKIVGYLLAGILFGPPGLGYVSKPVLAELNPVSNLAIALIAFLAGAELQMEEIKARGAAILKMVSVELVLSFVSVTAVVLVLREQLPFMATAPLPEAAAFSMLFAAVAVVHSPAVTMALLTETRASGPVARYTLGVVLVMDVAVVLIFSLVLAAARSMAPPAGDSGGVQLGAVVWEIGGSVIVGAVLGVGIAAYLRFISRELFIFGLLVALLGAEVARILHVETLLTLLVAGFVAENAGGGRGAELRHALERAAAPVFVVFFALSGAKIDPRTVLPLWMIVIPVVLVRMGGIWAGMQLGGRWARLDPLIPQRAWLGLVSQAGVAIGLATVVADVYPTRGGQLRDLLLATIAINETIGPILFRLGLKRAGELDASDPSGVHALPEPKHA</sequence>
<organism evidence="7 8">
    <name type="scientific">Gemmatimonas aurantiaca</name>
    <dbReference type="NCBI Taxonomy" id="173480"/>
    <lineage>
        <taxon>Bacteria</taxon>
        <taxon>Pseudomonadati</taxon>
        <taxon>Gemmatimonadota</taxon>
        <taxon>Gemmatimonadia</taxon>
        <taxon>Gemmatimonadales</taxon>
        <taxon>Gemmatimonadaceae</taxon>
        <taxon>Gemmatimonas</taxon>
    </lineage>
</organism>
<feature type="transmembrane region" description="Helical" evidence="5">
    <location>
        <begin position="25"/>
        <end position="43"/>
    </location>
</feature>
<evidence type="ECO:0000256" key="1">
    <source>
        <dbReference type="ARBA" id="ARBA00004141"/>
    </source>
</evidence>